<organism evidence="9 10">
    <name type="scientific">Stackebrandtia nassauensis (strain DSM 44728 / CIP 108903 / NRRL B-16338 / NBRC 102104 / LLR-40K-21)</name>
    <dbReference type="NCBI Taxonomy" id="446470"/>
    <lineage>
        <taxon>Bacteria</taxon>
        <taxon>Bacillati</taxon>
        <taxon>Actinomycetota</taxon>
        <taxon>Actinomycetes</taxon>
        <taxon>Glycomycetales</taxon>
        <taxon>Glycomycetaceae</taxon>
        <taxon>Stackebrandtia</taxon>
    </lineage>
</organism>
<dbReference type="InterPro" id="IPR023828">
    <property type="entry name" value="Peptidase_S8_Ser-AS"/>
</dbReference>
<evidence type="ECO:0000256" key="1">
    <source>
        <dbReference type="ARBA" id="ARBA00011073"/>
    </source>
</evidence>
<dbReference type="InterPro" id="IPR000209">
    <property type="entry name" value="Peptidase_S8/S53_dom"/>
</dbReference>
<evidence type="ECO:0000259" key="8">
    <source>
        <dbReference type="Pfam" id="PF00082"/>
    </source>
</evidence>
<evidence type="ECO:0000256" key="5">
    <source>
        <dbReference type="PROSITE-ProRule" id="PRU01240"/>
    </source>
</evidence>
<evidence type="ECO:0000256" key="4">
    <source>
        <dbReference type="ARBA" id="ARBA00022825"/>
    </source>
</evidence>
<evidence type="ECO:0000313" key="10">
    <source>
        <dbReference type="Proteomes" id="UP000000844"/>
    </source>
</evidence>
<dbReference type="RefSeq" id="WP_013015319.1">
    <property type="nucleotide sequence ID" value="NC_013947.1"/>
</dbReference>
<accession>D3PTZ0</accession>
<dbReference type="Pfam" id="PF00082">
    <property type="entry name" value="Peptidase_S8"/>
    <property type="match status" value="1"/>
</dbReference>
<feature type="transmembrane region" description="Helical" evidence="7">
    <location>
        <begin position="184"/>
        <end position="202"/>
    </location>
</feature>
<keyword evidence="7" id="KW-0472">Membrane</keyword>
<sequence>MNEDALNTGSAAEPTAFPPVPPPASPADSPPRWRGLALAYVIIAGVAVVGIALVALTGGWVADQLKLYMDETISRGSWPMLTLITAVVAALFCAPLPFLRRLPRVAAVGWAWLGGCAAMAVLGATRVVPVAAGEWQLLVQAVAFSIVAGALWLVARWGDRRESPADDHNHAGDNEADVAPPAPGAFWLALSLGGLTILPWAWFGALGGLWETLLAAAVALAFAAVAAFVVGDRYWSTFAPSPTDAETGSSRTGVSAAARIWGGGSAAGVALLLLSSGVGAAGLQIPIMITLAAMGFAIAAVMSRPRRCGRVVAAAVAPAVFGPLAFADGDEFVLALLNPEIGQWAGIALATAVVTAWIVGLVYGVAQRRIVAYPSAAAALAVVVAAACVAANGVSQPGLHGEKLFVVMEKQADLSGVDGDREQRLTEVHKRLIDTAKSSQKSLRAELDDRGLEYQSFYLVNAIEVDTDQFSRSWLESRDDVAKVLLSPQLRPLRTPAGPDTGTKLDSTDPQPNIEKVGAPKVWDKADGEGITIGISDSGVDGDHPAFADRFRGGDDSWADPVNDTAKPNDPNGHGTHALGLALGGNGVGVAPGAEWIGCTNLPRNAANPADYLSCLQFMLAPYPHGGDPVADGDPTRAPHVLNNSWGCPGIEGCDATVLGGAVRAFDAAGVFFVVSAGNSGPTCGSAKTPPANYRYAYSVGAVNSDDELASFSSRGPVTADGRKVAKPEISAPGVDVISAMPGGGYGPNTGTSMAGPHVAGAVALLWSANPELVGDIENTKDILNRTAAEVTKAEAGSSLDDCGENAAGAGIVDVAKAVSEKS</sequence>
<dbReference type="Proteomes" id="UP000000844">
    <property type="component" value="Chromosome"/>
</dbReference>
<dbReference type="PANTHER" id="PTHR43399:SF4">
    <property type="entry name" value="CELL WALL-ASSOCIATED PROTEASE"/>
    <property type="match status" value="1"/>
</dbReference>
<dbReference type="AlphaFoldDB" id="D3PTZ0"/>
<protein>
    <submittedName>
        <fullName evidence="9">Peptidase S8 and S53 subtilisin kexin sedolisin</fullName>
    </submittedName>
</protein>
<comment type="similarity">
    <text evidence="1 5">Belongs to the peptidase S8 family.</text>
</comment>
<feature type="transmembrane region" description="Helical" evidence="7">
    <location>
        <begin position="105"/>
        <end position="125"/>
    </location>
</feature>
<feature type="transmembrane region" description="Helical" evidence="7">
    <location>
        <begin position="214"/>
        <end position="235"/>
    </location>
</feature>
<evidence type="ECO:0000313" key="9">
    <source>
        <dbReference type="EMBL" id="ADD39748.1"/>
    </source>
</evidence>
<proteinExistence type="inferred from homology"/>
<feature type="active site" description="Charge relay system" evidence="5">
    <location>
        <position position="574"/>
    </location>
</feature>
<keyword evidence="7" id="KW-1133">Transmembrane helix</keyword>
<feature type="transmembrane region" description="Helical" evidence="7">
    <location>
        <begin position="370"/>
        <end position="394"/>
    </location>
</feature>
<dbReference type="GO" id="GO:0004252">
    <property type="term" value="F:serine-type endopeptidase activity"/>
    <property type="evidence" value="ECO:0007669"/>
    <property type="project" value="UniProtKB-UniRule"/>
</dbReference>
<reference evidence="9 10" key="1">
    <citation type="journal article" date="2009" name="Stand. Genomic Sci.">
        <title>Complete genome sequence of Stackebrandtia nassauensis type strain (LLR-40K-21).</title>
        <authorList>
            <person name="Munk C."/>
            <person name="Lapidus A."/>
            <person name="Copeland A."/>
            <person name="Jando M."/>
            <person name="Mayilraj S."/>
            <person name="Glavina Del Rio T."/>
            <person name="Nolan M."/>
            <person name="Chen F."/>
            <person name="Lucas S."/>
            <person name="Tice H."/>
            <person name="Cheng J.F."/>
            <person name="Han C."/>
            <person name="Detter J.C."/>
            <person name="Bruce D."/>
            <person name="Goodwin L."/>
            <person name="Chain P."/>
            <person name="Pitluck S."/>
            <person name="Goker M."/>
            <person name="Ovchinikova G."/>
            <person name="Pati A."/>
            <person name="Ivanova N."/>
            <person name="Mavromatis K."/>
            <person name="Chen A."/>
            <person name="Palaniappan K."/>
            <person name="Land M."/>
            <person name="Hauser L."/>
            <person name="Chang Y.J."/>
            <person name="Jeffries C.D."/>
            <person name="Bristow J."/>
            <person name="Eisen J.A."/>
            <person name="Markowitz V."/>
            <person name="Hugenholtz P."/>
            <person name="Kyrpides N.C."/>
            <person name="Klenk H.P."/>
        </authorList>
    </citation>
    <scope>NUCLEOTIDE SEQUENCE [LARGE SCALE GENOMIC DNA]</scope>
    <source>
        <strain evidence="10">DSM 44728 / CIP 108903 / NRRL B-16338 / NBRC 102104 / LLR-40K-21</strain>
    </source>
</reference>
<feature type="transmembrane region" description="Helical" evidence="7">
    <location>
        <begin position="256"/>
        <end position="275"/>
    </location>
</feature>
<dbReference type="SUPFAM" id="SSF52743">
    <property type="entry name" value="Subtilisin-like"/>
    <property type="match status" value="1"/>
</dbReference>
<feature type="transmembrane region" description="Helical" evidence="7">
    <location>
        <begin position="137"/>
        <end position="155"/>
    </location>
</feature>
<feature type="transmembrane region" description="Helical" evidence="7">
    <location>
        <begin position="78"/>
        <end position="98"/>
    </location>
</feature>
<feature type="compositionally biased region" description="Pro residues" evidence="6">
    <location>
        <begin position="16"/>
        <end position="28"/>
    </location>
</feature>
<feature type="transmembrane region" description="Helical" evidence="7">
    <location>
        <begin position="308"/>
        <end position="326"/>
    </location>
</feature>
<dbReference type="PRINTS" id="PR00723">
    <property type="entry name" value="SUBTILISIN"/>
</dbReference>
<dbReference type="KEGG" id="sna:Snas_0026"/>
<keyword evidence="2 5" id="KW-0645">Protease</keyword>
<dbReference type="eggNOG" id="COG1404">
    <property type="taxonomic scope" value="Bacteria"/>
</dbReference>
<gene>
    <name evidence="9" type="ordered locus">Snas_0026</name>
</gene>
<dbReference type="PROSITE" id="PS51892">
    <property type="entry name" value="SUBTILASE"/>
    <property type="match status" value="1"/>
</dbReference>
<feature type="transmembrane region" description="Helical" evidence="7">
    <location>
        <begin position="341"/>
        <end position="363"/>
    </location>
</feature>
<feature type="transmembrane region" description="Helical" evidence="7">
    <location>
        <begin position="37"/>
        <end position="58"/>
    </location>
</feature>
<evidence type="ECO:0000256" key="2">
    <source>
        <dbReference type="ARBA" id="ARBA00022670"/>
    </source>
</evidence>
<dbReference type="InterPro" id="IPR051048">
    <property type="entry name" value="Peptidase_S8/S53_subtilisin"/>
</dbReference>
<keyword evidence="3 5" id="KW-0378">Hydrolase</keyword>
<feature type="active site" description="Charge relay system" evidence="5">
    <location>
        <position position="753"/>
    </location>
</feature>
<feature type="region of interest" description="Disordered" evidence="6">
    <location>
        <begin position="1"/>
        <end position="28"/>
    </location>
</feature>
<dbReference type="EMBL" id="CP001778">
    <property type="protein sequence ID" value="ADD39748.1"/>
    <property type="molecule type" value="Genomic_DNA"/>
</dbReference>
<dbReference type="InterPro" id="IPR036852">
    <property type="entry name" value="Peptidase_S8/S53_dom_sf"/>
</dbReference>
<feature type="transmembrane region" description="Helical" evidence="7">
    <location>
        <begin position="281"/>
        <end position="301"/>
    </location>
</feature>
<dbReference type="InterPro" id="IPR015500">
    <property type="entry name" value="Peptidase_S8_subtilisin-rel"/>
</dbReference>
<dbReference type="HOGENOM" id="CLU_353324_0_0_11"/>
<feature type="active site" description="Charge relay system" evidence="5">
    <location>
        <position position="537"/>
    </location>
</feature>
<dbReference type="GO" id="GO:0006508">
    <property type="term" value="P:proteolysis"/>
    <property type="evidence" value="ECO:0007669"/>
    <property type="project" value="UniProtKB-KW"/>
</dbReference>
<evidence type="ECO:0000256" key="6">
    <source>
        <dbReference type="SAM" id="MobiDB-lite"/>
    </source>
</evidence>
<dbReference type="STRING" id="446470.Snas_0026"/>
<dbReference type="OrthoDB" id="9813435at2"/>
<evidence type="ECO:0000256" key="3">
    <source>
        <dbReference type="ARBA" id="ARBA00022801"/>
    </source>
</evidence>
<keyword evidence="4 5" id="KW-0720">Serine protease</keyword>
<feature type="domain" description="Peptidase S8/S53" evidence="8">
    <location>
        <begin position="528"/>
        <end position="792"/>
    </location>
</feature>
<dbReference type="PANTHER" id="PTHR43399">
    <property type="entry name" value="SUBTILISIN-RELATED"/>
    <property type="match status" value="1"/>
</dbReference>
<name>D3PTZ0_STANL</name>
<evidence type="ECO:0000256" key="7">
    <source>
        <dbReference type="SAM" id="Phobius"/>
    </source>
</evidence>
<keyword evidence="7" id="KW-0812">Transmembrane</keyword>
<dbReference type="Gene3D" id="3.40.50.200">
    <property type="entry name" value="Peptidase S8/S53 domain"/>
    <property type="match status" value="1"/>
</dbReference>
<keyword evidence="10" id="KW-1185">Reference proteome</keyword>
<dbReference type="PROSITE" id="PS00138">
    <property type="entry name" value="SUBTILASE_SER"/>
    <property type="match status" value="1"/>
</dbReference>
<feature type="region of interest" description="Disordered" evidence="6">
    <location>
        <begin position="492"/>
        <end position="516"/>
    </location>
</feature>
<feature type="compositionally biased region" description="Polar residues" evidence="6">
    <location>
        <begin position="1"/>
        <end position="10"/>
    </location>
</feature>